<keyword evidence="5" id="KW-0472">Membrane</keyword>
<dbReference type="SUPFAM" id="SSF48726">
    <property type="entry name" value="Immunoglobulin"/>
    <property type="match status" value="4"/>
</dbReference>
<feature type="domain" description="Ig-like" evidence="9">
    <location>
        <begin position="148"/>
        <end position="234"/>
    </location>
</feature>
<keyword evidence="6" id="KW-1015">Disulfide bond</keyword>
<dbReference type="AlphaFoldDB" id="A0A8W8KPF9"/>
<dbReference type="InterPro" id="IPR013098">
    <property type="entry name" value="Ig_I-set"/>
</dbReference>
<dbReference type="SMART" id="SM00408">
    <property type="entry name" value="IGc2"/>
    <property type="match status" value="4"/>
</dbReference>
<dbReference type="EnsemblMetazoa" id="G24742.1">
    <property type="protein sequence ID" value="G24742.1:cds"/>
    <property type="gene ID" value="G24742"/>
</dbReference>
<evidence type="ECO:0000256" key="8">
    <source>
        <dbReference type="ARBA" id="ARBA00023319"/>
    </source>
</evidence>
<evidence type="ECO:0000313" key="10">
    <source>
        <dbReference type="EnsemblMetazoa" id="G24742.1:cds"/>
    </source>
</evidence>
<evidence type="ECO:0000256" key="3">
    <source>
        <dbReference type="ARBA" id="ARBA00022729"/>
    </source>
</evidence>
<feature type="domain" description="Ig-like" evidence="9">
    <location>
        <begin position="342"/>
        <end position="416"/>
    </location>
</feature>
<dbReference type="Pfam" id="PF07679">
    <property type="entry name" value="I-set"/>
    <property type="match status" value="1"/>
</dbReference>
<dbReference type="PROSITE" id="PS50835">
    <property type="entry name" value="IG_LIKE"/>
    <property type="match status" value="4"/>
</dbReference>
<dbReference type="SMART" id="SM00409">
    <property type="entry name" value="IG"/>
    <property type="match status" value="4"/>
</dbReference>
<dbReference type="Pfam" id="PF13927">
    <property type="entry name" value="Ig_3"/>
    <property type="match status" value="3"/>
</dbReference>
<evidence type="ECO:0000256" key="7">
    <source>
        <dbReference type="ARBA" id="ARBA00023180"/>
    </source>
</evidence>
<dbReference type="Gene3D" id="2.60.40.10">
    <property type="entry name" value="Immunoglobulins"/>
    <property type="match status" value="4"/>
</dbReference>
<feature type="domain" description="Ig-like" evidence="9">
    <location>
        <begin position="50"/>
        <end position="142"/>
    </location>
</feature>
<proteinExistence type="predicted"/>
<evidence type="ECO:0000256" key="1">
    <source>
        <dbReference type="ARBA" id="ARBA00004236"/>
    </source>
</evidence>
<dbReference type="CDD" id="cd00096">
    <property type="entry name" value="Ig"/>
    <property type="match status" value="1"/>
</dbReference>
<dbReference type="InterPro" id="IPR051170">
    <property type="entry name" value="Neural/epithelial_adhesion"/>
</dbReference>
<sequence>MNNEIMAIPEEPEKREGTATDLGCGTLHEPERMKSLVSLILVSSCLGMVPQFLEEPESMAVAPQSSVTLPCKVRDPKSTVVRWKFNGDFVKENDAKKFQINGTDLYIESFKHRRRVESNEGIYQCIARNEAGSLASKPARLSKAALKPFKGREDLHLTVLEGLNINLPCEPPASNPPATILFLVNGSSVISGKSGRFQAFADGSMLIHNASLSDSGQYRCMAVNSVTGRNRTANHIIHLQVLRSTEVKPLEKEPAIILSSTTIKAGKGENTVLECGADGSPPPNITWDRYGGRLAPDRHTVKSGNLHIFNLTQADEGTYLCTANNGIGTQQVKAMELNVEEPPVITTKSDKLEVKAGDSVQLMCEVKGKPVPEIIWYHNAVPATNLITGPENGVTTHTINNIRKSEAGNLPVHVQQ</sequence>
<keyword evidence="4" id="KW-0677">Repeat</keyword>
<dbReference type="GO" id="GO:0005886">
    <property type="term" value="C:plasma membrane"/>
    <property type="evidence" value="ECO:0007669"/>
    <property type="project" value="UniProtKB-SubCell"/>
</dbReference>
<feature type="domain" description="Ig-like" evidence="9">
    <location>
        <begin position="254"/>
        <end position="340"/>
    </location>
</feature>
<evidence type="ECO:0000259" key="9">
    <source>
        <dbReference type="PROSITE" id="PS50835"/>
    </source>
</evidence>
<evidence type="ECO:0000256" key="4">
    <source>
        <dbReference type="ARBA" id="ARBA00022737"/>
    </source>
</evidence>
<organism evidence="10 11">
    <name type="scientific">Magallana gigas</name>
    <name type="common">Pacific oyster</name>
    <name type="synonym">Crassostrea gigas</name>
    <dbReference type="NCBI Taxonomy" id="29159"/>
    <lineage>
        <taxon>Eukaryota</taxon>
        <taxon>Metazoa</taxon>
        <taxon>Spiralia</taxon>
        <taxon>Lophotrochozoa</taxon>
        <taxon>Mollusca</taxon>
        <taxon>Bivalvia</taxon>
        <taxon>Autobranchia</taxon>
        <taxon>Pteriomorphia</taxon>
        <taxon>Ostreida</taxon>
        <taxon>Ostreoidea</taxon>
        <taxon>Ostreidae</taxon>
        <taxon>Magallana</taxon>
    </lineage>
</organism>
<name>A0A8W8KPF9_MAGGI</name>
<dbReference type="FunFam" id="2.60.40.10:FF:000005">
    <property type="entry name" value="Neuronal cell adhesion molecule"/>
    <property type="match status" value="1"/>
</dbReference>
<evidence type="ECO:0000313" key="11">
    <source>
        <dbReference type="Proteomes" id="UP000005408"/>
    </source>
</evidence>
<keyword evidence="2" id="KW-1003">Cell membrane</keyword>
<dbReference type="InterPro" id="IPR003598">
    <property type="entry name" value="Ig_sub2"/>
</dbReference>
<keyword evidence="7" id="KW-0325">Glycoprotein</keyword>
<keyword evidence="3" id="KW-0732">Signal</keyword>
<dbReference type="Proteomes" id="UP000005408">
    <property type="component" value="Unassembled WGS sequence"/>
</dbReference>
<dbReference type="InterPro" id="IPR003599">
    <property type="entry name" value="Ig_sub"/>
</dbReference>
<dbReference type="PANTHER" id="PTHR12231:SF253">
    <property type="entry name" value="DPR-INTERACTING PROTEIN ETA, ISOFORM B-RELATED"/>
    <property type="match status" value="1"/>
</dbReference>
<evidence type="ECO:0000256" key="2">
    <source>
        <dbReference type="ARBA" id="ARBA00022475"/>
    </source>
</evidence>
<keyword evidence="11" id="KW-1185">Reference proteome</keyword>
<dbReference type="PANTHER" id="PTHR12231">
    <property type="entry name" value="CTX-RELATED TYPE I TRANSMEMBRANE PROTEIN"/>
    <property type="match status" value="1"/>
</dbReference>
<keyword evidence="8" id="KW-0393">Immunoglobulin domain</keyword>
<dbReference type="InterPro" id="IPR036179">
    <property type="entry name" value="Ig-like_dom_sf"/>
</dbReference>
<protein>
    <recommendedName>
        <fullName evidence="9">Ig-like domain-containing protein</fullName>
    </recommendedName>
</protein>
<evidence type="ECO:0000256" key="6">
    <source>
        <dbReference type="ARBA" id="ARBA00023157"/>
    </source>
</evidence>
<accession>A0A8W8KPF9</accession>
<dbReference type="InterPro" id="IPR007110">
    <property type="entry name" value="Ig-like_dom"/>
</dbReference>
<comment type="subcellular location">
    <subcellularLocation>
        <location evidence="1">Cell membrane</location>
    </subcellularLocation>
</comment>
<dbReference type="InterPro" id="IPR013783">
    <property type="entry name" value="Ig-like_fold"/>
</dbReference>
<evidence type="ECO:0000256" key="5">
    <source>
        <dbReference type="ARBA" id="ARBA00023136"/>
    </source>
</evidence>
<reference evidence="10" key="1">
    <citation type="submission" date="2022-08" db="UniProtKB">
        <authorList>
            <consortium name="EnsemblMetazoa"/>
        </authorList>
    </citation>
    <scope>IDENTIFICATION</scope>
    <source>
        <strain evidence="10">05x7-T-G4-1.051#20</strain>
    </source>
</reference>